<protein>
    <submittedName>
        <fullName evidence="1">Uncharacterized protein</fullName>
    </submittedName>
</protein>
<evidence type="ECO:0000313" key="1">
    <source>
        <dbReference type="EMBL" id="MBM7572342.1"/>
    </source>
</evidence>
<dbReference type="EMBL" id="JAFBDR010000016">
    <property type="protein sequence ID" value="MBM7572342.1"/>
    <property type="molecule type" value="Genomic_DNA"/>
</dbReference>
<comment type="caution">
    <text evidence="1">The sequence shown here is derived from an EMBL/GenBank/DDBJ whole genome shotgun (WGS) entry which is preliminary data.</text>
</comment>
<dbReference type="Proteomes" id="UP001296943">
    <property type="component" value="Unassembled WGS sequence"/>
</dbReference>
<dbReference type="RefSeq" id="WP_204500672.1">
    <property type="nucleotide sequence ID" value="NZ_JAFBDR010000016.1"/>
</dbReference>
<proteinExistence type="predicted"/>
<evidence type="ECO:0000313" key="2">
    <source>
        <dbReference type="Proteomes" id="UP001296943"/>
    </source>
</evidence>
<sequence>MDRKKHQAFVKMFKLFQLGASYFSENYMRAVKKGAYVAEKEILEAAEDRDQPVEVMVRKLLKAINLGALHAAEHMLLFGIDLIEQMKGKSSKK</sequence>
<keyword evidence="2" id="KW-1185">Reference proteome</keyword>
<reference evidence="1 2" key="1">
    <citation type="submission" date="2021-01" db="EMBL/GenBank/DDBJ databases">
        <title>Genomic Encyclopedia of Type Strains, Phase IV (KMG-IV): sequencing the most valuable type-strain genomes for metagenomic binning, comparative biology and taxonomic classification.</title>
        <authorList>
            <person name="Goeker M."/>
        </authorList>
    </citation>
    <scope>NUCLEOTIDE SEQUENCE [LARGE SCALE GENOMIC DNA]</scope>
    <source>
        <strain evidence="1 2">DSM 23711</strain>
    </source>
</reference>
<accession>A0ABS2N2L8</accession>
<organism evidence="1 2">
    <name type="scientific">Aquibacillus albus</name>
    <dbReference type="NCBI Taxonomy" id="1168171"/>
    <lineage>
        <taxon>Bacteria</taxon>
        <taxon>Bacillati</taxon>
        <taxon>Bacillota</taxon>
        <taxon>Bacilli</taxon>
        <taxon>Bacillales</taxon>
        <taxon>Bacillaceae</taxon>
        <taxon>Aquibacillus</taxon>
    </lineage>
</organism>
<name>A0ABS2N2L8_9BACI</name>
<gene>
    <name evidence="1" type="ORF">JOC48_002845</name>
</gene>